<dbReference type="InterPro" id="IPR018768">
    <property type="entry name" value="DUF2344"/>
</dbReference>
<dbReference type="EMBL" id="CP001145">
    <property type="protein sequence ID" value="ACI17908.1"/>
    <property type="molecule type" value="Genomic_DNA"/>
</dbReference>
<dbReference type="Pfam" id="PF10105">
    <property type="entry name" value="DUF2344"/>
    <property type="match status" value="1"/>
</dbReference>
<protein>
    <submittedName>
        <fullName evidence="2">SAM radical enzyme</fullName>
    </submittedName>
</protein>
<name>B5Y6V6_COPPD</name>
<dbReference type="KEGG" id="cpo:COPRO5265_0133"/>
<dbReference type="AlphaFoldDB" id="B5Y6V6"/>
<evidence type="ECO:0000313" key="2">
    <source>
        <dbReference type="EMBL" id="ACI17908.1"/>
    </source>
</evidence>
<dbReference type="OrthoDB" id="9780488at2"/>
<dbReference type="HOGENOM" id="CLU_1657854_0_0_9"/>
<reference evidence="3" key="1">
    <citation type="submission" date="2008-08" db="EMBL/GenBank/DDBJ databases">
        <title>The complete genome sequence of Coprothermobacter proteolyticus strain ATCC 5245 / DSM 5265 / BT.</title>
        <authorList>
            <person name="Dodson R.J."/>
            <person name="Durkin A.S."/>
            <person name="Wu M."/>
            <person name="Eisen J."/>
            <person name="Sutton G."/>
        </authorList>
    </citation>
    <scope>NUCLEOTIDE SEQUENCE [LARGE SCALE GENOMIC DNA]</scope>
    <source>
        <strain evidence="3">ATCC 35245 / DSM 5265 / OCM 4 / BT</strain>
    </source>
</reference>
<evidence type="ECO:0000313" key="3">
    <source>
        <dbReference type="Proteomes" id="UP000001732"/>
    </source>
</evidence>
<sequence length="159" mass="17987">MAHAGLTIFFRKVDASAWLSYKDYVRHISYGLIRANLPLLYTEGFQERILLQTPSALPLGVSSLGEPFFIPTKEPLKIRAEELQPFFSSHEMPVLVLSYKLEPYLSVFQTPKGVLKLQLEKQGLKKVLDEQQLKPWEATKVGIEIISSGQTINLKALTD</sequence>
<gene>
    <name evidence="2" type="ordered locus">COPRO5265_0133</name>
</gene>
<dbReference type="RefSeq" id="WP_012544559.1">
    <property type="nucleotide sequence ID" value="NC_011295.1"/>
</dbReference>
<dbReference type="eggNOG" id="COG5011">
    <property type="taxonomic scope" value="Bacteria"/>
</dbReference>
<proteinExistence type="predicted"/>
<keyword evidence="3" id="KW-1185">Reference proteome</keyword>
<feature type="domain" description="DUF2344" evidence="1">
    <location>
        <begin position="7"/>
        <end position="78"/>
    </location>
</feature>
<dbReference type="Proteomes" id="UP000001732">
    <property type="component" value="Chromosome"/>
</dbReference>
<organism evidence="2 3">
    <name type="scientific">Coprothermobacter proteolyticus (strain ATCC 35245 / DSM 5265 / OCM 4 / BT)</name>
    <dbReference type="NCBI Taxonomy" id="309798"/>
    <lineage>
        <taxon>Bacteria</taxon>
        <taxon>Pseudomonadati</taxon>
        <taxon>Coprothermobacterota</taxon>
        <taxon>Coprothermobacteria</taxon>
        <taxon>Coprothermobacterales</taxon>
        <taxon>Coprothermobacteraceae</taxon>
        <taxon>Coprothermobacter</taxon>
    </lineage>
</organism>
<accession>B5Y6V6</accession>
<evidence type="ECO:0000259" key="1">
    <source>
        <dbReference type="Pfam" id="PF10105"/>
    </source>
</evidence>
<reference evidence="2 3" key="2">
    <citation type="journal article" date="2014" name="Genome Announc.">
        <title>Complete Genome Sequence of Coprothermobacter proteolyticus DSM 5265.</title>
        <authorList>
            <person name="Alexiev A."/>
            <person name="Coil D.A."/>
            <person name="Badger J.H."/>
            <person name="Enticknap J."/>
            <person name="Ward N."/>
            <person name="Robb F.T."/>
            <person name="Eisen J.A."/>
        </authorList>
    </citation>
    <scope>NUCLEOTIDE SEQUENCE [LARGE SCALE GENOMIC DNA]</scope>
    <source>
        <strain evidence="3">ATCC 35245 / DSM 5265 / OCM 4 / BT</strain>
    </source>
</reference>
<dbReference type="STRING" id="309798.COPRO5265_0133"/>